<protein>
    <recommendedName>
        <fullName evidence="3">HPr kinase/phosphorylase C-terminal domain-containing protein</fullName>
    </recommendedName>
</protein>
<reference evidence="1 2" key="1">
    <citation type="journal article" date="2016" name="Environ. Microbiol.">
        <title>Genomic resolution of a cold subsurface aquifer community provides metabolic insights for novel microbes adapted to high CO concentrations.</title>
        <authorList>
            <person name="Probst A.J."/>
            <person name="Castelle C.J."/>
            <person name="Singh A."/>
            <person name="Brown C.T."/>
            <person name="Anantharaman K."/>
            <person name="Sharon I."/>
            <person name="Hug L.A."/>
            <person name="Burstein D."/>
            <person name="Emerson J.B."/>
            <person name="Thomas B.C."/>
            <person name="Banfield J.F."/>
        </authorList>
    </citation>
    <scope>NUCLEOTIDE SEQUENCE [LARGE SCALE GENOMIC DNA]</scope>
    <source>
        <strain evidence="1">CG1_02_38_46</strain>
    </source>
</reference>
<organism evidence="1 2">
    <name type="scientific">Candidatus Desantisbacteria bacterium CG1_02_38_46</name>
    <dbReference type="NCBI Taxonomy" id="1817893"/>
    <lineage>
        <taxon>Bacteria</taxon>
        <taxon>Candidatus Desantisiibacteriota</taxon>
    </lineage>
</organism>
<dbReference type="SUPFAM" id="SSF53795">
    <property type="entry name" value="PEP carboxykinase-like"/>
    <property type="match status" value="1"/>
</dbReference>
<evidence type="ECO:0008006" key="3">
    <source>
        <dbReference type="Google" id="ProtNLM"/>
    </source>
</evidence>
<proteinExistence type="predicted"/>
<accession>A0A1J4SH61</accession>
<evidence type="ECO:0000313" key="2">
    <source>
        <dbReference type="Proteomes" id="UP000182278"/>
    </source>
</evidence>
<dbReference type="InterPro" id="IPR027417">
    <property type="entry name" value="P-loop_NTPase"/>
</dbReference>
<dbReference type="EMBL" id="MNUO01000030">
    <property type="protein sequence ID" value="OIN97956.1"/>
    <property type="molecule type" value="Genomic_DNA"/>
</dbReference>
<dbReference type="Proteomes" id="UP000182278">
    <property type="component" value="Unassembled WGS sequence"/>
</dbReference>
<sequence length="293" mass="33606">MPEEKFLRELKLGIGGISISINFPDSKKGFEVDDAYRRFITTDKPEIVLHLHCGHIPWIESGEKVFDSSIWKLYRKNGKHILGFYFYNSGNFPYKIAVLAHDFKSGDIYIKNDGFNHSYFLNPLEYPLGQVLMINLLSRKRGMMVHACGIEINGSGILFVGKSGEGKSTLANLCRKERDIILLNDDRIIVREMKNDFLIYGTPWHGDVKICSLDPMPLRKIFLLKHASRNYLTRLSNIEACSRLLVRVFPPIWSHSGMEYTLALSAEITRVIPCFELEFVPDKSAIDFIRSQI</sequence>
<evidence type="ECO:0000313" key="1">
    <source>
        <dbReference type="EMBL" id="OIN97956.1"/>
    </source>
</evidence>
<dbReference type="AlphaFoldDB" id="A0A1J4SH61"/>
<name>A0A1J4SH61_9BACT</name>
<gene>
    <name evidence="1" type="ORF">AUJ66_01940</name>
</gene>
<dbReference type="STRING" id="1817893.AUJ66_01940"/>
<comment type="caution">
    <text evidence="1">The sequence shown here is derived from an EMBL/GenBank/DDBJ whole genome shotgun (WGS) entry which is preliminary data.</text>
</comment>
<dbReference type="Gene3D" id="3.40.50.300">
    <property type="entry name" value="P-loop containing nucleotide triphosphate hydrolases"/>
    <property type="match status" value="1"/>
</dbReference>